<dbReference type="SUPFAM" id="SSF53474">
    <property type="entry name" value="alpha/beta-Hydrolases"/>
    <property type="match status" value="1"/>
</dbReference>
<dbReference type="Gene3D" id="3.40.50.1820">
    <property type="entry name" value="alpha/beta hydrolase"/>
    <property type="match status" value="1"/>
</dbReference>
<evidence type="ECO:0000313" key="3">
    <source>
        <dbReference type="EMBL" id="MBY0096750.1"/>
    </source>
</evidence>
<dbReference type="Pfam" id="PF12146">
    <property type="entry name" value="Hydrolase_4"/>
    <property type="match status" value="1"/>
</dbReference>
<keyword evidence="1 3" id="KW-0378">Hydrolase</keyword>
<dbReference type="EMBL" id="JACWFH010000008">
    <property type="protein sequence ID" value="MBY0096750.1"/>
    <property type="molecule type" value="Genomic_DNA"/>
</dbReference>
<protein>
    <submittedName>
        <fullName evidence="3">Alpha/beta hydrolase</fullName>
    </submittedName>
</protein>
<dbReference type="InterPro" id="IPR050266">
    <property type="entry name" value="AB_hydrolase_sf"/>
</dbReference>
<evidence type="ECO:0000256" key="1">
    <source>
        <dbReference type="ARBA" id="ARBA00022801"/>
    </source>
</evidence>
<accession>A0ABS7K3N2</accession>
<feature type="domain" description="Serine aminopeptidase S33" evidence="2">
    <location>
        <begin position="44"/>
        <end position="234"/>
    </location>
</feature>
<name>A0ABS7K3N2_9BACI</name>
<dbReference type="InterPro" id="IPR029058">
    <property type="entry name" value="AB_hydrolase_fold"/>
</dbReference>
<evidence type="ECO:0000259" key="2">
    <source>
        <dbReference type="Pfam" id="PF12146"/>
    </source>
</evidence>
<organism evidence="3 4">
    <name type="scientific">Mesobacillus maritimus</name>
    <dbReference type="NCBI Taxonomy" id="1643336"/>
    <lineage>
        <taxon>Bacteria</taxon>
        <taxon>Bacillati</taxon>
        <taxon>Bacillota</taxon>
        <taxon>Bacilli</taxon>
        <taxon>Bacillales</taxon>
        <taxon>Bacillaceae</taxon>
        <taxon>Mesobacillus</taxon>
    </lineage>
</organism>
<dbReference type="InterPro" id="IPR022742">
    <property type="entry name" value="Hydrolase_4"/>
</dbReference>
<dbReference type="PANTHER" id="PTHR43798">
    <property type="entry name" value="MONOACYLGLYCEROL LIPASE"/>
    <property type="match status" value="1"/>
</dbReference>
<dbReference type="PRINTS" id="PR00111">
    <property type="entry name" value="ABHYDROLASE"/>
</dbReference>
<sequence length="260" mass="30178">MPFCQLEYGKIYYDEYGMGTPVIMIHPPAMGRKVFHYQQPLGEKFHLILPDLGGHGDSKTDKGVFSITDYVQEVHALLEHLNIQKVVLFGYSSGGNIVQEFALTYPDRTLAIILCGGFPQVDSYILKYEHIVGMYMAKEHPHLLAKGIATAHTHDKPIRKMIYDHMIKTNRTTWFHFYRDSLKFSCVRRLHQLKVPLYLFYGSRDFTNKHIRLYKKYVPNVKTIVIKKVSHQLITKKPNEFNTAFEKIVTSLEQKESPTL</sequence>
<evidence type="ECO:0000313" key="4">
    <source>
        <dbReference type="Proteomes" id="UP000769780"/>
    </source>
</evidence>
<dbReference type="RefSeq" id="WP_221872859.1">
    <property type="nucleotide sequence ID" value="NZ_JACWFH010000008.1"/>
</dbReference>
<proteinExistence type="predicted"/>
<keyword evidence="4" id="KW-1185">Reference proteome</keyword>
<dbReference type="Proteomes" id="UP000769780">
    <property type="component" value="Unassembled WGS sequence"/>
</dbReference>
<dbReference type="InterPro" id="IPR000073">
    <property type="entry name" value="AB_hydrolase_1"/>
</dbReference>
<comment type="caution">
    <text evidence="3">The sequence shown here is derived from an EMBL/GenBank/DDBJ whole genome shotgun (WGS) entry which is preliminary data.</text>
</comment>
<reference evidence="3 4" key="1">
    <citation type="submission" date="2020-07" db="EMBL/GenBank/DDBJ databases">
        <title>Fungal Genomes of the International Space Station.</title>
        <authorList>
            <person name="Seuylemezian A."/>
            <person name="Singh N.K."/>
            <person name="Wood J."/>
            <person name="Venkateswaran K."/>
        </authorList>
    </citation>
    <scope>NUCLEOTIDE SEQUENCE [LARGE SCALE GENOMIC DNA]</scope>
    <source>
        <strain evidence="3 4">PL-B2</strain>
    </source>
</reference>
<gene>
    <name evidence="3" type="ORF">H0185_08005</name>
</gene>
<dbReference type="GO" id="GO:0016787">
    <property type="term" value="F:hydrolase activity"/>
    <property type="evidence" value="ECO:0007669"/>
    <property type="project" value="UniProtKB-KW"/>
</dbReference>
<dbReference type="PANTHER" id="PTHR43798:SF31">
    <property type="entry name" value="AB HYDROLASE SUPERFAMILY PROTEIN YCLE"/>
    <property type="match status" value="1"/>
</dbReference>